<dbReference type="GeneID" id="80818146"/>
<protein>
    <recommendedName>
        <fullName evidence="4">Chemotaxis protein MotC</fullName>
    </recommendedName>
</protein>
<feature type="signal peptide" evidence="1">
    <location>
        <begin position="1"/>
        <end position="23"/>
    </location>
</feature>
<accession>A0A975W9L5</accession>
<keyword evidence="3" id="KW-1185">Reference proteome</keyword>
<feature type="chain" id="PRO_5037110838" description="Chemotaxis protein MotC" evidence="1">
    <location>
        <begin position="24"/>
        <end position="250"/>
    </location>
</feature>
<evidence type="ECO:0000313" key="3">
    <source>
        <dbReference type="Proteomes" id="UP000182932"/>
    </source>
</evidence>
<evidence type="ECO:0000313" key="2">
    <source>
        <dbReference type="EMBL" id="SEJ38531.1"/>
    </source>
</evidence>
<dbReference type="Proteomes" id="UP000182932">
    <property type="component" value="Unassembled WGS sequence"/>
</dbReference>
<reference evidence="2 3" key="1">
    <citation type="submission" date="2016-10" db="EMBL/GenBank/DDBJ databases">
        <authorList>
            <person name="Varghese N."/>
            <person name="Submissions S."/>
        </authorList>
    </citation>
    <scope>NUCLEOTIDE SEQUENCE [LARGE SCALE GENOMIC DNA]</scope>
    <source>
        <strain evidence="2 3">FF3</strain>
    </source>
</reference>
<organism evidence="2 3">
    <name type="scientific">Marinovum algicola</name>
    <dbReference type="NCBI Taxonomy" id="42444"/>
    <lineage>
        <taxon>Bacteria</taxon>
        <taxon>Pseudomonadati</taxon>
        <taxon>Pseudomonadota</taxon>
        <taxon>Alphaproteobacteria</taxon>
        <taxon>Rhodobacterales</taxon>
        <taxon>Roseobacteraceae</taxon>
        <taxon>Marinovum</taxon>
    </lineage>
</organism>
<dbReference type="RefSeq" id="WP_074836286.1">
    <property type="nucleotide sequence ID" value="NZ_CATMKJ010000037.1"/>
</dbReference>
<proteinExistence type="predicted"/>
<keyword evidence="1" id="KW-0732">Signal</keyword>
<evidence type="ECO:0000256" key="1">
    <source>
        <dbReference type="SAM" id="SignalP"/>
    </source>
</evidence>
<gene>
    <name evidence="2" type="ORF">SAMN04487940_105180</name>
</gene>
<evidence type="ECO:0008006" key="4">
    <source>
        <dbReference type="Google" id="ProtNLM"/>
    </source>
</evidence>
<sequence length="250" mass="27253">MAMRRTIVLATVLAGTLASAGLAQPLTLPAAPESRRIAVVVDRGITHTRQLPTAELRRLRKAMVGNRPLRDADLRRLAEAGDGLAALRMVKRLRPRGPAEHASDIAYYASIASGAGRQGLFDDFVAALYLLDPAREPKHRVSQFIRVLYPHAWAGNSLAQDALIALNGPGKLFGPMSEATRARIRQEGGARMVLALAMKDLSRDDLDAAALTRVIGYLELAERTGDLPVRTMAQSLRRSAEARQRHREAT</sequence>
<name>A0A975W9L5_9RHOB</name>
<dbReference type="EMBL" id="FNYY01000005">
    <property type="protein sequence ID" value="SEJ38531.1"/>
    <property type="molecule type" value="Genomic_DNA"/>
</dbReference>
<dbReference type="AlphaFoldDB" id="A0A975W9L5"/>
<comment type="caution">
    <text evidence="2">The sequence shown here is derived from an EMBL/GenBank/DDBJ whole genome shotgun (WGS) entry which is preliminary data.</text>
</comment>